<gene>
    <name evidence="1" type="ORF">LIN78_05345</name>
</gene>
<comment type="caution">
    <text evidence="1">The sequence shown here is derived from an EMBL/GenBank/DDBJ whole genome shotgun (WGS) entry which is preliminary data.</text>
</comment>
<evidence type="ECO:0000313" key="1">
    <source>
        <dbReference type="EMBL" id="MCB6182972.1"/>
    </source>
</evidence>
<dbReference type="EMBL" id="JAJBZT010000002">
    <property type="protein sequence ID" value="MCB6182972.1"/>
    <property type="molecule type" value="Genomic_DNA"/>
</dbReference>
<dbReference type="RefSeq" id="WP_227179270.1">
    <property type="nucleotide sequence ID" value="NZ_JAJBZT010000002.1"/>
</dbReference>
<dbReference type="Proteomes" id="UP001165395">
    <property type="component" value="Unassembled WGS sequence"/>
</dbReference>
<keyword evidence="2" id="KW-1185">Reference proteome</keyword>
<reference evidence="1" key="1">
    <citation type="submission" date="2021-10" db="EMBL/GenBank/DDBJ databases">
        <title>The complete genome sequence of Leeia sp. TBRC 13508.</title>
        <authorList>
            <person name="Charoenyingcharoen P."/>
            <person name="Yukphan P."/>
        </authorList>
    </citation>
    <scope>NUCLEOTIDE SEQUENCE</scope>
    <source>
        <strain evidence="1">TBRC 13508</strain>
    </source>
</reference>
<evidence type="ECO:0000313" key="2">
    <source>
        <dbReference type="Proteomes" id="UP001165395"/>
    </source>
</evidence>
<protein>
    <submittedName>
        <fullName evidence="1">Uncharacterized protein</fullName>
    </submittedName>
</protein>
<accession>A0ABS8D467</accession>
<proteinExistence type="predicted"/>
<name>A0ABS8D467_9NEIS</name>
<organism evidence="1 2">
    <name type="scientific">Leeia speluncae</name>
    <dbReference type="NCBI Taxonomy" id="2884804"/>
    <lineage>
        <taxon>Bacteria</taxon>
        <taxon>Pseudomonadati</taxon>
        <taxon>Pseudomonadota</taxon>
        <taxon>Betaproteobacteria</taxon>
        <taxon>Neisseriales</taxon>
        <taxon>Leeiaceae</taxon>
        <taxon>Leeia</taxon>
    </lineage>
</organism>
<sequence>MLEPMQALLDNGGSLKHKRHAKAVILQLGTLPRQIMGGLRIVAGGLPSMGVSVRGNAPTVLCSESTPTRFIAAEKSLKHKEA</sequence>